<reference evidence="1 2" key="1">
    <citation type="submission" date="2024-06" db="EMBL/GenBank/DDBJ databases">
        <title>Genomic Encyclopedia of Type Strains, Phase IV (KMG-IV): sequencing the most valuable type-strain genomes for metagenomic binning, comparative biology and taxonomic classification.</title>
        <authorList>
            <person name="Goeker M."/>
        </authorList>
    </citation>
    <scope>NUCLEOTIDE SEQUENCE [LARGE SCALE GENOMIC DNA]</scope>
    <source>
        <strain evidence="1 2">DSM 28102</strain>
    </source>
</reference>
<comment type="caution">
    <text evidence="1">The sequence shown here is derived from an EMBL/GenBank/DDBJ whole genome shotgun (WGS) entry which is preliminary data.</text>
</comment>
<keyword evidence="2" id="KW-1185">Reference proteome</keyword>
<accession>A0ABV2IDX7</accession>
<dbReference type="EMBL" id="JBEPLY010000011">
    <property type="protein sequence ID" value="MET3601019.1"/>
    <property type="molecule type" value="Genomic_DNA"/>
</dbReference>
<sequence length="124" mass="13655">MSIHYDIETTVAQLRTALNERKAPGEHATKGTHVRFRNPEAIIAVQEMFMRELNRATPKEDIIEAVIEMTVDHLTSLLGGNREALSALAEPFAVAFIDRLLDAAGGEGVRSKSYPMVFEHGGHA</sequence>
<organism evidence="1 2">
    <name type="scientific">Martelella mangrovi</name>
    <dbReference type="NCBI Taxonomy" id="1397477"/>
    <lineage>
        <taxon>Bacteria</taxon>
        <taxon>Pseudomonadati</taxon>
        <taxon>Pseudomonadota</taxon>
        <taxon>Alphaproteobacteria</taxon>
        <taxon>Hyphomicrobiales</taxon>
        <taxon>Aurantimonadaceae</taxon>
        <taxon>Martelella</taxon>
    </lineage>
</organism>
<name>A0ABV2IDX7_9HYPH</name>
<proteinExistence type="predicted"/>
<dbReference type="RefSeq" id="WP_354434886.1">
    <property type="nucleotide sequence ID" value="NZ_JBEPLY010000011.1"/>
</dbReference>
<protein>
    <submittedName>
        <fullName evidence="1">Uncharacterized protein</fullName>
    </submittedName>
</protein>
<evidence type="ECO:0000313" key="2">
    <source>
        <dbReference type="Proteomes" id="UP001549164"/>
    </source>
</evidence>
<dbReference type="Proteomes" id="UP001549164">
    <property type="component" value="Unassembled WGS sequence"/>
</dbReference>
<gene>
    <name evidence="1" type="ORF">ABID12_002970</name>
</gene>
<evidence type="ECO:0000313" key="1">
    <source>
        <dbReference type="EMBL" id="MET3601019.1"/>
    </source>
</evidence>